<keyword evidence="1" id="KW-1133">Transmembrane helix</keyword>
<sequence>MLFNESSLNRSRLPHGISHPNCTASAVRDTSLNSVPLLLASSIILCQIFNLTVFHLWRNREPFMLFHISLSYSSLLLGLAALISPISRLSPWTEVTQTFAASGVLLYGLINRIAVVNTFLISLDRWLSVEFLVW</sequence>
<organism evidence="2 3">
    <name type="scientific">Hypsibius exemplaris</name>
    <name type="common">Freshwater tardigrade</name>
    <dbReference type="NCBI Taxonomy" id="2072580"/>
    <lineage>
        <taxon>Eukaryota</taxon>
        <taxon>Metazoa</taxon>
        <taxon>Ecdysozoa</taxon>
        <taxon>Tardigrada</taxon>
        <taxon>Eutardigrada</taxon>
        <taxon>Parachela</taxon>
        <taxon>Hypsibioidea</taxon>
        <taxon>Hypsibiidae</taxon>
        <taxon>Hypsibius</taxon>
    </lineage>
</organism>
<name>A0A1W0WN17_HYPEX</name>
<proteinExistence type="predicted"/>
<comment type="caution">
    <text evidence="2">The sequence shown here is derived from an EMBL/GenBank/DDBJ whole genome shotgun (WGS) entry which is preliminary data.</text>
</comment>
<reference evidence="3" key="1">
    <citation type="submission" date="2017-01" db="EMBL/GenBank/DDBJ databases">
        <title>Comparative genomics of anhydrobiosis in the tardigrade Hypsibius dujardini.</title>
        <authorList>
            <person name="Yoshida Y."/>
            <person name="Koutsovoulos G."/>
            <person name="Laetsch D."/>
            <person name="Stevens L."/>
            <person name="Kumar S."/>
            <person name="Horikawa D."/>
            <person name="Ishino K."/>
            <person name="Komine S."/>
            <person name="Tomita M."/>
            <person name="Blaxter M."/>
            <person name="Arakawa K."/>
        </authorList>
    </citation>
    <scope>NUCLEOTIDE SEQUENCE [LARGE SCALE GENOMIC DNA]</scope>
    <source>
        <strain evidence="3">Z151</strain>
    </source>
</reference>
<feature type="transmembrane region" description="Helical" evidence="1">
    <location>
        <begin position="104"/>
        <end position="123"/>
    </location>
</feature>
<evidence type="ECO:0000313" key="3">
    <source>
        <dbReference type="Proteomes" id="UP000192578"/>
    </source>
</evidence>
<keyword evidence="1" id="KW-0472">Membrane</keyword>
<dbReference type="AlphaFoldDB" id="A0A1W0WN17"/>
<accession>A0A1W0WN17</accession>
<dbReference type="EMBL" id="MTYJ01000072">
    <property type="protein sequence ID" value="OQV16572.1"/>
    <property type="molecule type" value="Genomic_DNA"/>
</dbReference>
<evidence type="ECO:0000313" key="2">
    <source>
        <dbReference type="EMBL" id="OQV16572.1"/>
    </source>
</evidence>
<feature type="transmembrane region" description="Helical" evidence="1">
    <location>
        <begin position="64"/>
        <end position="84"/>
    </location>
</feature>
<gene>
    <name evidence="2" type="ORF">BV898_09245</name>
</gene>
<dbReference type="Proteomes" id="UP000192578">
    <property type="component" value="Unassembled WGS sequence"/>
</dbReference>
<keyword evidence="1" id="KW-0812">Transmembrane</keyword>
<protein>
    <submittedName>
        <fullName evidence="2">Uncharacterized protein</fullName>
    </submittedName>
</protein>
<keyword evidence="3" id="KW-1185">Reference proteome</keyword>
<feature type="transmembrane region" description="Helical" evidence="1">
    <location>
        <begin position="37"/>
        <end position="57"/>
    </location>
</feature>
<evidence type="ECO:0000256" key="1">
    <source>
        <dbReference type="SAM" id="Phobius"/>
    </source>
</evidence>